<dbReference type="SUPFAM" id="SSF50939">
    <property type="entry name" value="Sialidases"/>
    <property type="match status" value="1"/>
</dbReference>
<sequence length="497" mass="54719">MSGYENNRPWSFPRTGDLYKFAGSEAAGTELHITRLAPGDGRIELDWQYQGDRTGSGHGGLAYQIAYGLRGESDTLVITSQSLVPAGTVLHRACINGLKNGADYELTVTAVIAATGEPIAASATRLFRAGPIPGTVINYIHPEDYAYGFSGRSPASPSIARLPDGRLVASHDIYWGEAGQNLSKVFSSDDNGESWWFIADLYPCFWGKLFVHREALYMLATSTEYGDLLIGRSDDGGETWSAPVRLIAGGSRETGGPHKSSMPVTVHNGRIWSAIDYGSWSIQGLHASGVISAPVDADLLDAASWTSTPFLPYDSNWTNAVKGGIRTNLLEGNVVVTPDGRLINLLRYECYGASQEYGKAIYLEIDPAVPDATPVFGKVIDFPNNNSKFSVYFDAPSGLYWSLVNRYVAHVGQRNVLTLVCSKDTEQWQVVKDIIDYERNGWVEDYKMVGFQYVDWIVTGEDLLFVSRTAINGAANYHNANYLTFHRIERFRFLAEQ</sequence>
<dbReference type="InterPro" id="IPR011040">
    <property type="entry name" value="Sialidase"/>
</dbReference>
<evidence type="ECO:0000313" key="2">
    <source>
        <dbReference type="EMBL" id="UVI28031.1"/>
    </source>
</evidence>
<name>A0ABY5S2B7_9BACL</name>
<keyword evidence="3" id="KW-1185">Reference proteome</keyword>
<proteinExistence type="predicted"/>
<organism evidence="2 3">
    <name type="scientific">Paenibacillus spongiae</name>
    <dbReference type="NCBI Taxonomy" id="2909671"/>
    <lineage>
        <taxon>Bacteria</taxon>
        <taxon>Bacillati</taxon>
        <taxon>Bacillota</taxon>
        <taxon>Bacilli</taxon>
        <taxon>Bacillales</taxon>
        <taxon>Paenibacillaceae</taxon>
        <taxon>Paenibacillus</taxon>
    </lineage>
</organism>
<dbReference type="InterPro" id="IPR036278">
    <property type="entry name" value="Sialidase_sf"/>
</dbReference>
<dbReference type="RefSeq" id="WP_258384119.1">
    <property type="nucleotide sequence ID" value="NZ_CP091430.1"/>
</dbReference>
<evidence type="ECO:0000313" key="3">
    <source>
        <dbReference type="Proteomes" id="UP001057877"/>
    </source>
</evidence>
<dbReference type="GO" id="GO:0004308">
    <property type="term" value="F:exo-alpha-sialidase activity"/>
    <property type="evidence" value="ECO:0007669"/>
    <property type="project" value="UniProtKB-EC"/>
</dbReference>
<reference evidence="2" key="1">
    <citation type="submission" date="2022-01" db="EMBL/GenBank/DDBJ databases">
        <title>Paenibacillus spongiae sp. nov., isolated from marine sponge.</title>
        <authorList>
            <person name="Li Z."/>
            <person name="Zhang M."/>
        </authorList>
    </citation>
    <scope>NUCLEOTIDE SEQUENCE</scope>
    <source>
        <strain evidence="2">PHS-Z3</strain>
    </source>
</reference>
<dbReference type="EC" id="3.2.1.18" evidence="2"/>
<evidence type="ECO:0000259" key="1">
    <source>
        <dbReference type="Pfam" id="PF13088"/>
    </source>
</evidence>
<feature type="domain" description="Sialidase" evidence="1">
    <location>
        <begin position="232"/>
        <end position="455"/>
    </location>
</feature>
<keyword evidence="2" id="KW-0378">Hydrolase</keyword>
<dbReference type="Pfam" id="PF13088">
    <property type="entry name" value="BNR_2"/>
    <property type="match status" value="1"/>
</dbReference>
<dbReference type="CDD" id="cd15482">
    <property type="entry name" value="Sialidase_non-viral"/>
    <property type="match status" value="2"/>
</dbReference>
<gene>
    <name evidence="2" type="ORF">L1F29_21560</name>
</gene>
<accession>A0ABY5S2B7</accession>
<keyword evidence="2" id="KW-0326">Glycosidase</keyword>
<dbReference type="EMBL" id="CP091430">
    <property type="protein sequence ID" value="UVI28031.1"/>
    <property type="molecule type" value="Genomic_DNA"/>
</dbReference>
<dbReference type="Gene3D" id="2.120.10.10">
    <property type="match status" value="1"/>
</dbReference>
<protein>
    <submittedName>
        <fullName evidence="2">Exo-alpha-sialidase</fullName>
        <ecNumber evidence="2">3.2.1.18</ecNumber>
    </submittedName>
</protein>
<dbReference type="Proteomes" id="UP001057877">
    <property type="component" value="Chromosome"/>
</dbReference>